<proteinExistence type="inferred from homology"/>
<dbReference type="Gene3D" id="3.30.1200.10">
    <property type="entry name" value="YggU-like"/>
    <property type="match status" value="1"/>
</dbReference>
<dbReference type="PANTHER" id="PTHR13420">
    <property type="entry name" value="UPF0235 PROTEIN C15ORF40"/>
    <property type="match status" value="1"/>
</dbReference>
<comment type="similarity">
    <text evidence="1 2">Belongs to the UPF0235 family.</text>
</comment>
<dbReference type="NCBIfam" id="TIGR00251">
    <property type="entry name" value="DUF167 family protein"/>
    <property type="match status" value="1"/>
</dbReference>
<organism evidence="3 4">
    <name type="scientific">Thalassovita mediterranea</name>
    <dbReference type="NCBI Taxonomy" id="340021"/>
    <lineage>
        <taxon>Bacteria</taxon>
        <taxon>Pseudomonadati</taxon>
        <taxon>Pseudomonadota</taxon>
        <taxon>Alphaproteobacteria</taxon>
        <taxon>Rhodobacterales</taxon>
        <taxon>Roseobacteraceae</taxon>
        <taxon>Thalassovita</taxon>
    </lineage>
</organism>
<dbReference type="PANTHER" id="PTHR13420:SF7">
    <property type="entry name" value="UPF0235 PROTEIN C15ORF40"/>
    <property type="match status" value="1"/>
</dbReference>
<dbReference type="RefSeq" id="WP_058317129.1">
    <property type="nucleotide sequence ID" value="NZ_CYSF01000001.1"/>
</dbReference>
<sequence>MTTKNTTEADLSAHIAQGVLSVKVTPKASRNRISVTADGVRVYVTAVPEGGKANGAVQKLLAKALGLAKSRVVLIRGDTSRDKLFRIDG</sequence>
<protein>
    <recommendedName>
        <fullName evidence="2">UPF0235 protein TM5383_00143</fullName>
    </recommendedName>
</protein>
<name>A0A0P1GLH1_9RHOB</name>
<dbReference type="AlphaFoldDB" id="A0A0P1GLH1"/>
<evidence type="ECO:0000256" key="1">
    <source>
        <dbReference type="ARBA" id="ARBA00010364"/>
    </source>
</evidence>
<gene>
    <name evidence="3" type="ORF">TM5383_00143</name>
</gene>
<evidence type="ECO:0000313" key="3">
    <source>
        <dbReference type="EMBL" id="CUH82961.1"/>
    </source>
</evidence>
<dbReference type="EMBL" id="CYSF01000001">
    <property type="protein sequence ID" value="CUH82961.1"/>
    <property type="molecule type" value="Genomic_DNA"/>
</dbReference>
<dbReference type="GO" id="GO:0005737">
    <property type="term" value="C:cytoplasm"/>
    <property type="evidence" value="ECO:0007669"/>
    <property type="project" value="TreeGrafter"/>
</dbReference>
<keyword evidence="4" id="KW-1185">Reference proteome</keyword>
<dbReference type="Pfam" id="PF02594">
    <property type="entry name" value="DUF167"/>
    <property type="match status" value="1"/>
</dbReference>
<dbReference type="OrthoDB" id="3176309at2"/>
<evidence type="ECO:0000313" key="4">
    <source>
        <dbReference type="Proteomes" id="UP000051681"/>
    </source>
</evidence>
<dbReference type="SUPFAM" id="SSF69786">
    <property type="entry name" value="YggU-like"/>
    <property type="match status" value="1"/>
</dbReference>
<dbReference type="SMART" id="SM01152">
    <property type="entry name" value="DUF167"/>
    <property type="match status" value="1"/>
</dbReference>
<evidence type="ECO:0000256" key="2">
    <source>
        <dbReference type="HAMAP-Rule" id="MF_00634"/>
    </source>
</evidence>
<dbReference type="STRING" id="340021.TM5383_00143"/>
<reference evidence="3 4" key="1">
    <citation type="submission" date="2015-09" db="EMBL/GenBank/DDBJ databases">
        <authorList>
            <consortium name="Swine Surveillance"/>
        </authorList>
    </citation>
    <scope>NUCLEOTIDE SEQUENCE [LARGE SCALE GENOMIC DNA]</scope>
    <source>
        <strain evidence="3 4">CECT 8383</strain>
    </source>
</reference>
<dbReference type="InterPro" id="IPR003746">
    <property type="entry name" value="DUF167"/>
</dbReference>
<dbReference type="HAMAP" id="MF_00634">
    <property type="entry name" value="UPF0235"/>
    <property type="match status" value="1"/>
</dbReference>
<dbReference type="Proteomes" id="UP000051681">
    <property type="component" value="Unassembled WGS sequence"/>
</dbReference>
<accession>A0A0P1GLH1</accession>
<dbReference type="InterPro" id="IPR036591">
    <property type="entry name" value="YggU-like_sf"/>
</dbReference>